<feature type="compositionally biased region" description="Low complexity" evidence="1">
    <location>
        <begin position="143"/>
        <end position="153"/>
    </location>
</feature>
<dbReference type="AlphaFoldDB" id="A0A1X6P1C0"/>
<evidence type="ECO:0000313" key="3">
    <source>
        <dbReference type="Proteomes" id="UP000218209"/>
    </source>
</evidence>
<feature type="non-terminal residue" evidence="2">
    <location>
        <position position="403"/>
    </location>
</feature>
<feature type="compositionally biased region" description="Pro residues" evidence="1">
    <location>
        <begin position="220"/>
        <end position="238"/>
    </location>
</feature>
<dbReference type="EMBL" id="KV918935">
    <property type="protein sequence ID" value="OSX74681.1"/>
    <property type="molecule type" value="Genomic_DNA"/>
</dbReference>
<feature type="compositionally biased region" description="Pro residues" evidence="1">
    <location>
        <begin position="115"/>
        <end position="131"/>
    </location>
</feature>
<dbReference type="Proteomes" id="UP000218209">
    <property type="component" value="Unassembled WGS sequence"/>
</dbReference>
<feature type="region of interest" description="Disordered" evidence="1">
    <location>
        <begin position="1"/>
        <end position="98"/>
    </location>
</feature>
<organism evidence="2 3">
    <name type="scientific">Porphyra umbilicalis</name>
    <name type="common">Purple laver</name>
    <name type="synonym">Red alga</name>
    <dbReference type="NCBI Taxonomy" id="2786"/>
    <lineage>
        <taxon>Eukaryota</taxon>
        <taxon>Rhodophyta</taxon>
        <taxon>Bangiophyceae</taxon>
        <taxon>Bangiales</taxon>
        <taxon>Bangiaceae</taxon>
        <taxon>Porphyra</taxon>
    </lineage>
</organism>
<feature type="non-terminal residue" evidence="2">
    <location>
        <position position="1"/>
    </location>
</feature>
<keyword evidence="3" id="KW-1185">Reference proteome</keyword>
<name>A0A1X6P1C0_PORUM</name>
<evidence type="ECO:0000256" key="1">
    <source>
        <dbReference type="SAM" id="MobiDB-lite"/>
    </source>
</evidence>
<feature type="compositionally biased region" description="Low complexity" evidence="1">
    <location>
        <begin position="73"/>
        <end position="84"/>
    </location>
</feature>
<gene>
    <name evidence="2" type="ORF">BU14_0273s0006</name>
</gene>
<sequence length="403" mass="41194">CHDAAPLPPRPNPPAPAPPRSPRPPCPPPIAPQPPVASRCSLRPPPTGWRSVRATAAGGGGGRTGCSPPLECSDGVAAAASGGSRADGRPPLGALCLARPPPRWCSPPHCGRGCPPPIPPKSPSTPSPNYPPSAAAGCGGGLRRLAAATSGAAHTYTPHNPPPPQWRCLPPPPTRRPPSLPPPPLPASPLPRRWSARRTWFAASPPPPNSAAAPHSHCRSPPPPASPTAAGPLPPPLLSPTAATSPNRRCFPHPPLLPRREAHMPRGAWQPVQNGRAGRGSECGPDFTVFSMCEPTHVYPVAIPSAPRNNLSVARLTSHIEGVSALGLLCERLFWGRCAYERPMCAVKAPTGAHSTLSALGSLPSSTAIQGDLTSSALSEAADGASEEGGVPAVGIRGHLGGG</sequence>
<feature type="compositionally biased region" description="Pro residues" evidence="1">
    <location>
        <begin position="1"/>
        <end position="35"/>
    </location>
</feature>
<evidence type="ECO:0000313" key="2">
    <source>
        <dbReference type="EMBL" id="OSX74681.1"/>
    </source>
</evidence>
<protein>
    <submittedName>
        <fullName evidence="2">Uncharacterized protein</fullName>
    </submittedName>
</protein>
<feature type="region of interest" description="Disordered" evidence="1">
    <location>
        <begin position="115"/>
        <end position="280"/>
    </location>
</feature>
<feature type="compositionally biased region" description="Pro residues" evidence="1">
    <location>
        <begin position="159"/>
        <end position="189"/>
    </location>
</feature>
<reference evidence="2 3" key="1">
    <citation type="submission" date="2017-03" db="EMBL/GenBank/DDBJ databases">
        <title>WGS assembly of Porphyra umbilicalis.</title>
        <authorList>
            <person name="Brawley S.H."/>
            <person name="Blouin N.A."/>
            <person name="Ficko-Blean E."/>
            <person name="Wheeler G.L."/>
            <person name="Lohr M."/>
            <person name="Goodson H.V."/>
            <person name="Jenkins J.W."/>
            <person name="Blaby-Haas C.E."/>
            <person name="Helliwell K.E."/>
            <person name="Chan C."/>
            <person name="Marriage T."/>
            <person name="Bhattacharya D."/>
            <person name="Klein A.S."/>
            <person name="Badis Y."/>
            <person name="Brodie J."/>
            <person name="Cao Y."/>
            <person name="Collen J."/>
            <person name="Dittami S.M."/>
            <person name="Gachon C.M."/>
            <person name="Green B.R."/>
            <person name="Karpowicz S."/>
            <person name="Kim J.W."/>
            <person name="Kudahl U."/>
            <person name="Lin S."/>
            <person name="Michel G."/>
            <person name="Mittag M."/>
            <person name="Olson B.J."/>
            <person name="Pangilinan J."/>
            <person name="Peng Y."/>
            <person name="Qiu H."/>
            <person name="Shu S."/>
            <person name="Singer J.T."/>
            <person name="Smith A.G."/>
            <person name="Sprecher B.N."/>
            <person name="Wagner V."/>
            <person name="Wang W."/>
            <person name="Wang Z.-Y."/>
            <person name="Yan J."/>
            <person name="Yarish C."/>
            <person name="Zoeuner-Riek S."/>
            <person name="Zhuang Y."/>
            <person name="Zou Y."/>
            <person name="Lindquist E.A."/>
            <person name="Grimwood J."/>
            <person name="Barry K."/>
            <person name="Rokhsar D.S."/>
            <person name="Schmutz J."/>
            <person name="Stiller J.W."/>
            <person name="Grossman A.R."/>
            <person name="Prochnik S.E."/>
        </authorList>
    </citation>
    <scope>NUCLEOTIDE SEQUENCE [LARGE SCALE GENOMIC DNA]</scope>
    <source>
        <strain evidence="2">4086291</strain>
    </source>
</reference>
<accession>A0A1X6P1C0</accession>
<proteinExistence type="predicted"/>